<reference evidence="2 3" key="1">
    <citation type="submission" date="2020-08" db="EMBL/GenBank/DDBJ databases">
        <authorList>
            <person name="Koutsovoulos G."/>
            <person name="Danchin GJ E."/>
        </authorList>
    </citation>
    <scope>NUCLEOTIDE SEQUENCE [LARGE SCALE GENOMIC DNA]</scope>
</reference>
<gene>
    <name evidence="2" type="ORF">MENT_LOCUS46024</name>
</gene>
<evidence type="ECO:0000256" key="1">
    <source>
        <dbReference type="SAM" id="MobiDB-lite"/>
    </source>
</evidence>
<name>A0A6V7X1E2_MELEN</name>
<protein>
    <submittedName>
        <fullName evidence="2">Uncharacterized protein</fullName>
    </submittedName>
</protein>
<dbReference type="Proteomes" id="UP000580250">
    <property type="component" value="Unassembled WGS sequence"/>
</dbReference>
<accession>A0A6V7X1E2</accession>
<dbReference type="EMBL" id="CAJEWN010001003">
    <property type="protein sequence ID" value="CAD2193094.1"/>
    <property type="molecule type" value="Genomic_DNA"/>
</dbReference>
<evidence type="ECO:0000313" key="3">
    <source>
        <dbReference type="Proteomes" id="UP000580250"/>
    </source>
</evidence>
<organism evidence="2 3">
    <name type="scientific">Meloidogyne enterolobii</name>
    <name type="common">Root-knot nematode worm</name>
    <name type="synonym">Meloidogyne mayaguensis</name>
    <dbReference type="NCBI Taxonomy" id="390850"/>
    <lineage>
        <taxon>Eukaryota</taxon>
        <taxon>Metazoa</taxon>
        <taxon>Ecdysozoa</taxon>
        <taxon>Nematoda</taxon>
        <taxon>Chromadorea</taxon>
        <taxon>Rhabditida</taxon>
        <taxon>Tylenchina</taxon>
        <taxon>Tylenchomorpha</taxon>
        <taxon>Tylenchoidea</taxon>
        <taxon>Meloidogynidae</taxon>
        <taxon>Meloidogyninae</taxon>
        <taxon>Meloidogyne</taxon>
    </lineage>
</organism>
<feature type="compositionally biased region" description="Basic and acidic residues" evidence="1">
    <location>
        <begin position="68"/>
        <end position="92"/>
    </location>
</feature>
<proteinExistence type="predicted"/>
<dbReference type="AlphaFoldDB" id="A0A6V7X1E2"/>
<evidence type="ECO:0000313" key="2">
    <source>
        <dbReference type="EMBL" id="CAD2193094.1"/>
    </source>
</evidence>
<feature type="compositionally biased region" description="Acidic residues" evidence="1">
    <location>
        <begin position="39"/>
        <end position="49"/>
    </location>
</feature>
<comment type="caution">
    <text evidence="2">The sequence shown here is derived from an EMBL/GenBank/DDBJ whole genome shotgun (WGS) entry which is preliminary data.</text>
</comment>
<feature type="compositionally biased region" description="Acidic residues" evidence="1">
    <location>
        <begin position="93"/>
        <end position="112"/>
    </location>
</feature>
<sequence length="121" mass="14309">MCPRIRLLELDEMIGELNLMEGWEADLEEELEREGILNVEEEDEEEEEEIGRGRGEPSYVEESWEDVFGEKKEEEKEEIKGEEKIEEGIEEKKEEEEEEDDDDDADEEEIELGIEVTEALW</sequence>
<feature type="region of interest" description="Disordered" evidence="1">
    <location>
        <begin position="34"/>
        <end position="121"/>
    </location>
</feature>